<gene>
    <name evidence="1" type="ORF">ACFQZM_02665</name>
</gene>
<name>A0ABW2XAA0_9ACTN</name>
<protein>
    <recommendedName>
        <fullName evidence="3">Glycosyltransferase</fullName>
    </recommendedName>
</protein>
<comment type="caution">
    <text evidence="1">The sequence shown here is derived from an EMBL/GenBank/DDBJ whole genome shotgun (WGS) entry which is preliminary data.</text>
</comment>
<accession>A0ABW2XAA0</accession>
<sequence length="107" mass="11141">MNAVRHLDTLGGELAARGHRVALRYGPPALLRVSHPALPVLGESVAVRPGPDGLPWFAASTGVLLAPCSDVPEAARKVVDGLAPFVAASTAPVRPGRWGRLFSRSGM</sequence>
<keyword evidence="2" id="KW-1185">Reference proteome</keyword>
<dbReference type="Proteomes" id="UP001597063">
    <property type="component" value="Unassembled WGS sequence"/>
</dbReference>
<proteinExistence type="predicted"/>
<dbReference type="RefSeq" id="WP_131757215.1">
    <property type="nucleotide sequence ID" value="NZ_CAACUY010000027.1"/>
</dbReference>
<evidence type="ECO:0000313" key="1">
    <source>
        <dbReference type="EMBL" id="MFD0683387.1"/>
    </source>
</evidence>
<evidence type="ECO:0008006" key="3">
    <source>
        <dbReference type="Google" id="ProtNLM"/>
    </source>
</evidence>
<organism evidence="1 2">
    <name type="scientific">Actinomadura fibrosa</name>
    <dbReference type="NCBI Taxonomy" id="111802"/>
    <lineage>
        <taxon>Bacteria</taxon>
        <taxon>Bacillati</taxon>
        <taxon>Actinomycetota</taxon>
        <taxon>Actinomycetes</taxon>
        <taxon>Streptosporangiales</taxon>
        <taxon>Thermomonosporaceae</taxon>
        <taxon>Actinomadura</taxon>
    </lineage>
</organism>
<evidence type="ECO:0000313" key="2">
    <source>
        <dbReference type="Proteomes" id="UP001597063"/>
    </source>
</evidence>
<reference evidence="2" key="1">
    <citation type="journal article" date="2019" name="Int. J. Syst. Evol. Microbiol.">
        <title>The Global Catalogue of Microorganisms (GCM) 10K type strain sequencing project: providing services to taxonomists for standard genome sequencing and annotation.</title>
        <authorList>
            <consortium name="The Broad Institute Genomics Platform"/>
            <consortium name="The Broad Institute Genome Sequencing Center for Infectious Disease"/>
            <person name="Wu L."/>
            <person name="Ma J."/>
        </authorList>
    </citation>
    <scope>NUCLEOTIDE SEQUENCE [LARGE SCALE GENOMIC DNA]</scope>
    <source>
        <strain evidence="2">JCM 9371</strain>
    </source>
</reference>
<dbReference type="EMBL" id="JBHTGP010000002">
    <property type="protein sequence ID" value="MFD0683387.1"/>
    <property type="molecule type" value="Genomic_DNA"/>
</dbReference>